<dbReference type="Pfam" id="PF00005">
    <property type="entry name" value="ABC_tran"/>
    <property type="match status" value="1"/>
</dbReference>
<dbReference type="InterPro" id="IPR027417">
    <property type="entry name" value="P-loop_NTPase"/>
</dbReference>
<evidence type="ECO:0000256" key="1">
    <source>
        <dbReference type="ARBA" id="ARBA00004417"/>
    </source>
</evidence>
<dbReference type="InterPro" id="IPR017871">
    <property type="entry name" value="ABC_transporter-like_CS"/>
</dbReference>
<evidence type="ECO:0000313" key="9">
    <source>
        <dbReference type="EMBL" id="MDQ2067634.1"/>
    </source>
</evidence>
<gene>
    <name evidence="9" type="ORF">Q9295_14750</name>
</gene>
<keyword evidence="10" id="KW-1185">Reference proteome</keyword>
<evidence type="ECO:0000256" key="6">
    <source>
        <dbReference type="ARBA" id="ARBA00022840"/>
    </source>
</evidence>
<keyword evidence="7" id="KW-0472">Membrane</keyword>
<keyword evidence="3" id="KW-0813">Transport</keyword>
<comment type="caution">
    <text evidence="9">The sequence shown here is derived from an EMBL/GenBank/DDBJ whole genome shotgun (WGS) entry which is preliminary data.</text>
</comment>
<dbReference type="GO" id="GO:0005524">
    <property type="term" value="F:ATP binding"/>
    <property type="evidence" value="ECO:0007669"/>
    <property type="project" value="UniProtKB-KW"/>
</dbReference>
<keyword evidence="4" id="KW-1003">Cell membrane</keyword>
<evidence type="ECO:0000313" key="10">
    <source>
        <dbReference type="Proteomes" id="UP001239680"/>
    </source>
</evidence>
<feature type="domain" description="ABC transporter" evidence="8">
    <location>
        <begin position="16"/>
        <end position="264"/>
    </location>
</feature>
<dbReference type="RefSeq" id="WP_306681342.1">
    <property type="nucleotide sequence ID" value="NZ_JAVDBT010000015.1"/>
</dbReference>
<dbReference type="NCBIfam" id="TIGR01727">
    <property type="entry name" value="oligo_HPY"/>
    <property type="match status" value="1"/>
</dbReference>
<dbReference type="EMBL" id="JAVDBT010000015">
    <property type="protein sequence ID" value="MDQ2067634.1"/>
    <property type="molecule type" value="Genomic_DNA"/>
</dbReference>
<dbReference type="InterPro" id="IPR003593">
    <property type="entry name" value="AAA+_ATPase"/>
</dbReference>
<evidence type="ECO:0000256" key="4">
    <source>
        <dbReference type="ARBA" id="ARBA00022475"/>
    </source>
</evidence>
<dbReference type="InterPro" id="IPR003439">
    <property type="entry name" value="ABC_transporter-like_ATP-bd"/>
</dbReference>
<dbReference type="Proteomes" id="UP001239680">
    <property type="component" value="Unassembled WGS sequence"/>
</dbReference>
<comment type="subcellular location">
    <subcellularLocation>
        <location evidence="1">Cell inner membrane</location>
        <topology evidence="1">Peripheral membrane protein</topology>
    </subcellularLocation>
</comment>
<dbReference type="SUPFAM" id="SSF52540">
    <property type="entry name" value="P-loop containing nucleoside triphosphate hydrolases"/>
    <property type="match status" value="1"/>
</dbReference>
<dbReference type="PANTHER" id="PTHR43297">
    <property type="entry name" value="OLIGOPEPTIDE TRANSPORT ATP-BINDING PROTEIN APPD"/>
    <property type="match status" value="1"/>
</dbReference>
<reference evidence="9 10" key="1">
    <citation type="submission" date="2023-08" db="EMBL/GenBank/DDBJ databases">
        <title>Characterization of two Paracoccaceae strains isolated from Phycosphere and proposal of Xinfangfangia lacusdiani sp. nov.</title>
        <authorList>
            <person name="Deng Y."/>
            <person name="Zhang Y.Q."/>
        </authorList>
    </citation>
    <scope>NUCLEOTIDE SEQUENCE [LARGE SCALE GENOMIC DNA]</scope>
    <source>
        <strain evidence="9 10">CPCC 101601</strain>
    </source>
</reference>
<proteinExistence type="inferred from homology"/>
<keyword evidence="6 9" id="KW-0067">ATP-binding</keyword>
<dbReference type="InterPro" id="IPR050388">
    <property type="entry name" value="ABC_Ni/Peptide_Import"/>
</dbReference>
<evidence type="ECO:0000256" key="2">
    <source>
        <dbReference type="ARBA" id="ARBA00005417"/>
    </source>
</evidence>
<sequence length="333" mass="36294">MTMTTDQNTPAPALDIDALSVSFATDGGTLHALKDVSFSVPKGRITGIVGESGCGKSTLINAILGLLADNGEVTGGAIRLGESADITKLTPRQMRDLRGLQISTVFQDPMGALNPVLSVGKQMRDIQYRSNLSKREKDARSVEMLRQVRIPDPEKRLTQYPHEFSGGMKQRVAIAMALMMRPQLLIADEPTTALDATLEVATIELLKELQQEIGCAVLFISHHLGVIAELCDDMIVMYAGEVVEQGSVRQIFRNPSHPYTRALLDCDPARLHERVKHLPTIPGTLPDLRNRPKGCVFQARCALAKPECGQPVTSVEVTPGHIARCIRTNEVTA</sequence>
<dbReference type="SMART" id="SM00382">
    <property type="entry name" value="AAA"/>
    <property type="match status" value="1"/>
</dbReference>
<dbReference type="CDD" id="cd03257">
    <property type="entry name" value="ABC_NikE_OppD_transporters"/>
    <property type="match status" value="1"/>
</dbReference>
<organism evidence="9 10">
    <name type="scientific">Pseudogemmobacter lacusdianii</name>
    <dbReference type="NCBI Taxonomy" id="3069608"/>
    <lineage>
        <taxon>Bacteria</taxon>
        <taxon>Pseudomonadati</taxon>
        <taxon>Pseudomonadota</taxon>
        <taxon>Alphaproteobacteria</taxon>
        <taxon>Rhodobacterales</taxon>
        <taxon>Paracoccaceae</taxon>
        <taxon>Pseudogemmobacter</taxon>
    </lineage>
</organism>
<accession>A0ABU0W0Z2</accession>
<protein>
    <submittedName>
        <fullName evidence="9">ABC transporter ATP-binding protein</fullName>
    </submittedName>
</protein>
<comment type="similarity">
    <text evidence="2">Belongs to the ABC transporter superfamily.</text>
</comment>
<keyword evidence="5" id="KW-0547">Nucleotide-binding</keyword>
<dbReference type="PROSITE" id="PS50893">
    <property type="entry name" value="ABC_TRANSPORTER_2"/>
    <property type="match status" value="1"/>
</dbReference>
<name>A0ABU0W0Z2_9RHOB</name>
<evidence type="ECO:0000256" key="3">
    <source>
        <dbReference type="ARBA" id="ARBA00022448"/>
    </source>
</evidence>
<dbReference type="Pfam" id="PF08352">
    <property type="entry name" value="oligo_HPY"/>
    <property type="match status" value="1"/>
</dbReference>
<evidence type="ECO:0000259" key="8">
    <source>
        <dbReference type="PROSITE" id="PS50893"/>
    </source>
</evidence>
<evidence type="ECO:0000256" key="7">
    <source>
        <dbReference type="ARBA" id="ARBA00023136"/>
    </source>
</evidence>
<dbReference type="PROSITE" id="PS00211">
    <property type="entry name" value="ABC_TRANSPORTER_1"/>
    <property type="match status" value="1"/>
</dbReference>
<dbReference type="Gene3D" id="3.40.50.300">
    <property type="entry name" value="P-loop containing nucleotide triphosphate hydrolases"/>
    <property type="match status" value="1"/>
</dbReference>
<dbReference type="PANTHER" id="PTHR43297:SF2">
    <property type="entry name" value="DIPEPTIDE TRANSPORT ATP-BINDING PROTEIN DPPD"/>
    <property type="match status" value="1"/>
</dbReference>
<evidence type="ECO:0000256" key="5">
    <source>
        <dbReference type="ARBA" id="ARBA00022741"/>
    </source>
</evidence>
<dbReference type="InterPro" id="IPR013563">
    <property type="entry name" value="Oligopep_ABC_C"/>
</dbReference>